<reference evidence="3" key="1">
    <citation type="journal article" date="2019" name="Int. J. Syst. Evol. Microbiol.">
        <title>The Global Catalogue of Microorganisms (GCM) 10K type strain sequencing project: providing services to taxonomists for standard genome sequencing and annotation.</title>
        <authorList>
            <consortium name="The Broad Institute Genomics Platform"/>
            <consortium name="The Broad Institute Genome Sequencing Center for Infectious Disease"/>
            <person name="Wu L."/>
            <person name="Ma J."/>
        </authorList>
    </citation>
    <scope>NUCLEOTIDE SEQUENCE [LARGE SCALE GENOMIC DNA]</scope>
    <source>
        <strain evidence="3">CGMCC 4.7177</strain>
    </source>
</reference>
<evidence type="ECO:0000313" key="3">
    <source>
        <dbReference type="Proteomes" id="UP001595839"/>
    </source>
</evidence>
<name>A0ABV9AR11_9ACTN</name>
<dbReference type="CDD" id="cd02440">
    <property type="entry name" value="AdoMet_MTases"/>
    <property type="match status" value="1"/>
</dbReference>
<keyword evidence="2" id="KW-0489">Methyltransferase</keyword>
<dbReference type="RefSeq" id="WP_381172257.1">
    <property type="nucleotide sequence ID" value="NZ_JBHSFK010000009.1"/>
</dbReference>
<dbReference type="Pfam" id="PF08241">
    <property type="entry name" value="Methyltransf_11"/>
    <property type="match status" value="1"/>
</dbReference>
<evidence type="ECO:0000313" key="2">
    <source>
        <dbReference type="EMBL" id="MFC4501110.1"/>
    </source>
</evidence>
<dbReference type="InterPro" id="IPR013216">
    <property type="entry name" value="Methyltransf_11"/>
</dbReference>
<organism evidence="2 3">
    <name type="scientific">Streptomyces vulcanius</name>
    <dbReference type="NCBI Taxonomy" id="1441876"/>
    <lineage>
        <taxon>Bacteria</taxon>
        <taxon>Bacillati</taxon>
        <taxon>Actinomycetota</taxon>
        <taxon>Actinomycetes</taxon>
        <taxon>Kitasatosporales</taxon>
        <taxon>Streptomycetaceae</taxon>
        <taxon>Streptomyces</taxon>
    </lineage>
</organism>
<evidence type="ECO:0000259" key="1">
    <source>
        <dbReference type="Pfam" id="PF08241"/>
    </source>
</evidence>
<feature type="domain" description="Methyltransferase type 11" evidence="1">
    <location>
        <begin position="41"/>
        <end position="130"/>
    </location>
</feature>
<keyword evidence="2" id="KW-0808">Transferase</keyword>
<sequence>MTNAYSSLLERLDAADRLPGTAQLRALSYDLLGVTAGSSVVDVGCGGGRAVAELSERGVRAIGVDASERMIAAARERWPGADLRHGDAYTLPLPDASVDGWRADKVLHELAEPERALTEARRVLVPGGRILPVGQDWDMPVVDSDDPALTRALVHARADRVISPRAARAYRALLLDAGFDDVTVEVRTTVLTGPAALPLLTGLTDGVRTIPEDRKAAWLTEQREQASADRFFLALPMFVASATAALGACAPGPRRPSSRDVREL</sequence>
<dbReference type="Gene3D" id="3.40.50.150">
    <property type="entry name" value="Vaccinia Virus protein VP39"/>
    <property type="match status" value="1"/>
</dbReference>
<dbReference type="GO" id="GO:0032259">
    <property type="term" value="P:methylation"/>
    <property type="evidence" value="ECO:0007669"/>
    <property type="project" value="UniProtKB-KW"/>
</dbReference>
<protein>
    <submittedName>
        <fullName evidence="2">Methyltransferase domain-containing protein</fullName>
    </submittedName>
</protein>
<dbReference type="EMBL" id="JBHSFK010000009">
    <property type="protein sequence ID" value="MFC4501110.1"/>
    <property type="molecule type" value="Genomic_DNA"/>
</dbReference>
<keyword evidence="3" id="KW-1185">Reference proteome</keyword>
<dbReference type="SUPFAM" id="SSF53335">
    <property type="entry name" value="S-adenosyl-L-methionine-dependent methyltransferases"/>
    <property type="match status" value="1"/>
</dbReference>
<dbReference type="GO" id="GO:0008168">
    <property type="term" value="F:methyltransferase activity"/>
    <property type="evidence" value="ECO:0007669"/>
    <property type="project" value="UniProtKB-KW"/>
</dbReference>
<gene>
    <name evidence="2" type="ORF">ACFPIH_16485</name>
</gene>
<dbReference type="InterPro" id="IPR029063">
    <property type="entry name" value="SAM-dependent_MTases_sf"/>
</dbReference>
<comment type="caution">
    <text evidence="2">The sequence shown here is derived from an EMBL/GenBank/DDBJ whole genome shotgun (WGS) entry which is preliminary data.</text>
</comment>
<proteinExistence type="predicted"/>
<dbReference type="Proteomes" id="UP001595839">
    <property type="component" value="Unassembled WGS sequence"/>
</dbReference>
<dbReference type="PANTHER" id="PTHR43591">
    <property type="entry name" value="METHYLTRANSFERASE"/>
    <property type="match status" value="1"/>
</dbReference>
<accession>A0ABV9AR11</accession>